<name>A0A9P6G022_9FUNG</name>
<gene>
    <name evidence="1" type="ORF">BGW38_006818</name>
</gene>
<keyword evidence="2" id="KW-1185">Reference proteome</keyword>
<protein>
    <submittedName>
        <fullName evidence="1">Uncharacterized protein</fullName>
    </submittedName>
</protein>
<dbReference type="AlphaFoldDB" id="A0A9P6G022"/>
<sequence>RSCAGKSRLIAALTDDDAALASGSDSVADEEVAAAWEVEIRDNTAALTLPTAVELTLLGKGDGIGGVGDKSNTHEGNEDQLVGNHLERAGVLSYIAHKNVGILFAVPRTIIGKNDRMTGNGENGKWVQADR</sequence>
<dbReference type="Proteomes" id="UP000780801">
    <property type="component" value="Unassembled WGS sequence"/>
</dbReference>
<comment type="caution">
    <text evidence="1">The sequence shown here is derived from an EMBL/GenBank/DDBJ whole genome shotgun (WGS) entry which is preliminary data.</text>
</comment>
<evidence type="ECO:0000313" key="2">
    <source>
        <dbReference type="Proteomes" id="UP000780801"/>
    </source>
</evidence>
<evidence type="ECO:0000313" key="1">
    <source>
        <dbReference type="EMBL" id="KAF9584341.1"/>
    </source>
</evidence>
<dbReference type="EMBL" id="JAABOA010000440">
    <property type="protein sequence ID" value="KAF9584341.1"/>
    <property type="molecule type" value="Genomic_DNA"/>
</dbReference>
<proteinExistence type="predicted"/>
<organism evidence="1 2">
    <name type="scientific">Lunasporangiospora selenospora</name>
    <dbReference type="NCBI Taxonomy" id="979761"/>
    <lineage>
        <taxon>Eukaryota</taxon>
        <taxon>Fungi</taxon>
        <taxon>Fungi incertae sedis</taxon>
        <taxon>Mucoromycota</taxon>
        <taxon>Mortierellomycotina</taxon>
        <taxon>Mortierellomycetes</taxon>
        <taxon>Mortierellales</taxon>
        <taxon>Mortierellaceae</taxon>
        <taxon>Lunasporangiospora</taxon>
    </lineage>
</organism>
<feature type="non-terminal residue" evidence="1">
    <location>
        <position position="131"/>
    </location>
</feature>
<accession>A0A9P6G022</accession>
<reference evidence="1" key="1">
    <citation type="journal article" date="2020" name="Fungal Divers.">
        <title>Resolving the Mortierellaceae phylogeny through synthesis of multi-gene phylogenetics and phylogenomics.</title>
        <authorList>
            <person name="Vandepol N."/>
            <person name="Liber J."/>
            <person name="Desiro A."/>
            <person name="Na H."/>
            <person name="Kennedy M."/>
            <person name="Barry K."/>
            <person name="Grigoriev I.V."/>
            <person name="Miller A.N."/>
            <person name="O'Donnell K."/>
            <person name="Stajich J.E."/>
            <person name="Bonito G."/>
        </authorList>
    </citation>
    <scope>NUCLEOTIDE SEQUENCE</scope>
    <source>
        <strain evidence="1">KOD1015</strain>
    </source>
</reference>